<sequence>MAEFGPESTIRRIIEDCPEGRRLLYDHGYDVGEGFVDVLSQYQNLRHAGRSGRLRNVEALVEALNGGCRPEAAEGGGEER</sequence>
<dbReference type="EMBL" id="JAEKNR010000178">
    <property type="protein sequence ID" value="MBJ7599948.1"/>
    <property type="molecule type" value="Genomic_DNA"/>
</dbReference>
<gene>
    <name evidence="1" type="ORF">JF922_17955</name>
</gene>
<name>A0A934KCL3_9BACT</name>
<dbReference type="RefSeq" id="WP_338203608.1">
    <property type="nucleotide sequence ID" value="NZ_JAEKNR010000178.1"/>
</dbReference>
<comment type="caution">
    <text evidence="1">The sequence shown here is derived from an EMBL/GenBank/DDBJ whole genome shotgun (WGS) entry which is preliminary data.</text>
</comment>
<accession>A0A934KCL3</accession>
<reference evidence="1" key="1">
    <citation type="submission" date="2020-10" db="EMBL/GenBank/DDBJ databases">
        <title>Ca. Dormibacterota MAGs.</title>
        <authorList>
            <person name="Montgomery K."/>
        </authorList>
    </citation>
    <scope>NUCLEOTIDE SEQUENCE [LARGE SCALE GENOMIC DNA]</scope>
    <source>
        <strain evidence="1">SC8812_S17_10</strain>
    </source>
</reference>
<dbReference type="Proteomes" id="UP000612893">
    <property type="component" value="Unassembled WGS sequence"/>
</dbReference>
<organism evidence="1 2">
    <name type="scientific">Candidatus Nephthysia bennettiae</name>
    <dbReference type="NCBI Taxonomy" id="3127016"/>
    <lineage>
        <taxon>Bacteria</taxon>
        <taxon>Bacillati</taxon>
        <taxon>Candidatus Dormiibacterota</taxon>
        <taxon>Candidatus Dormibacteria</taxon>
        <taxon>Candidatus Dormibacterales</taxon>
        <taxon>Candidatus Dormibacteraceae</taxon>
        <taxon>Candidatus Nephthysia</taxon>
    </lineage>
</organism>
<protein>
    <submittedName>
        <fullName evidence="1">Uncharacterized protein</fullName>
    </submittedName>
</protein>
<proteinExistence type="predicted"/>
<evidence type="ECO:0000313" key="1">
    <source>
        <dbReference type="EMBL" id="MBJ7599948.1"/>
    </source>
</evidence>
<dbReference type="AlphaFoldDB" id="A0A934KCL3"/>
<keyword evidence="2" id="KW-1185">Reference proteome</keyword>
<evidence type="ECO:0000313" key="2">
    <source>
        <dbReference type="Proteomes" id="UP000612893"/>
    </source>
</evidence>